<dbReference type="Proteomes" id="UP000613580">
    <property type="component" value="Unassembled WGS sequence"/>
</dbReference>
<proteinExistence type="predicted"/>
<accession>A0A8H6TIT9</accession>
<keyword evidence="3" id="KW-1185">Reference proteome</keyword>
<dbReference type="OrthoDB" id="3365698at2759"/>
<gene>
    <name evidence="2" type="ORF">HMN09_00295400</name>
</gene>
<protein>
    <submittedName>
        <fullName evidence="2">F-box domain-containing protein</fullName>
    </submittedName>
</protein>
<dbReference type="SUPFAM" id="SSF52047">
    <property type="entry name" value="RNI-like"/>
    <property type="match status" value="1"/>
</dbReference>
<evidence type="ECO:0000313" key="3">
    <source>
        <dbReference type="Proteomes" id="UP000613580"/>
    </source>
</evidence>
<name>A0A8H6TIT9_MYCCL</name>
<evidence type="ECO:0000313" key="2">
    <source>
        <dbReference type="EMBL" id="KAF7319558.1"/>
    </source>
</evidence>
<reference evidence="2" key="1">
    <citation type="submission" date="2020-05" db="EMBL/GenBank/DDBJ databases">
        <title>Mycena genomes resolve the evolution of fungal bioluminescence.</title>
        <authorList>
            <person name="Tsai I.J."/>
        </authorList>
    </citation>
    <scope>NUCLEOTIDE SEQUENCE</scope>
    <source>
        <strain evidence="2">110903Hualien_Pintung</strain>
    </source>
</reference>
<feature type="coiled-coil region" evidence="1">
    <location>
        <begin position="29"/>
        <end position="63"/>
    </location>
</feature>
<evidence type="ECO:0000256" key="1">
    <source>
        <dbReference type="SAM" id="Coils"/>
    </source>
</evidence>
<comment type="caution">
    <text evidence="2">The sequence shown here is derived from an EMBL/GenBank/DDBJ whole genome shotgun (WGS) entry which is preliminary data.</text>
</comment>
<sequence length="520" mass="59364">MSPDVPSAATYFSLDHFLSTNIAPTEAEHIFLRNLLEERQNRAEELKSRAETLRSELALVTREEENVNADICKATTALSPIRRLPPEILCEIFTRAAKHHREEYPTDLAPWYLGQICSHWRTVALSFSVLWAKIRVHEDDKLLTASPELFQARIFSHLARSGSALLSVYFFFYHDIPMAAQSVIALLVGRSTQWRKVSMSPLRQTNMFFYLLQPVKGRLPHLEQFSCEFYTRLSDNVDVDMFFDAPSLSKLSLSIHHDQLRFPWAIIQHCSLEGSLDLSSLAEARLLVSLHLNTDCNEDDDELEPNQPFVQLPSLRRLRVAHTTALRFLIAPNLERLSTCTRHLHHLASFLQRSACPLSFLGLQEDNAGLIEISGLVQALGYVPSLDLLAIFPRWRDSNGRRFANDEPRIHDVRPLFVALESSNHDGSAALVPRLSTFIFGLEQNPFANDEFLGMIYYRSRPIHSHRLARIVVEESCKDSEHLGDDHEARAGLEAGAGFNIEWMNHRALMEARETYFPRT</sequence>
<organism evidence="2 3">
    <name type="scientific">Mycena chlorophos</name>
    <name type="common">Agaric fungus</name>
    <name type="synonym">Agaricus chlorophos</name>
    <dbReference type="NCBI Taxonomy" id="658473"/>
    <lineage>
        <taxon>Eukaryota</taxon>
        <taxon>Fungi</taxon>
        <taxon>Dikarya</taxon>
        <taxon>Basidiomycota</taxon>
        <taxon>Agaricomycotina</taxon>
        <taxon>Agaricomycetes</taxon>
        <taxon>Agaricomycetidae</taxon>
        <taxon>Agaricales</taxon>
        <taxon>Marasmiineae</taxon>
        <taxon>Mycenaceae</taxon>
        <taxon>Mycena</taxon>
    </lineage>
</organism>
<keyword evidence="1" id="KW-0175">Coiled coil</keyword>
<dbReference type="AlphaFoldDB" id="A0A8H6TIT9"/>
<dbReference type="EMBL" id="JACAZE010000003">
    <property type="protein sequence ID" value="KAF7319558.1"/>
    <property type="molecule type" value="Genomic_DNA"/>
</dbReference>